<keyword evidence="2" id="KW-1185">Reference proteome</keyword>
<reference evidence="1 2" key="1">
    <citation type="submission" date="2023-12" db="EMBL/GenBank/DDBJ databases">
        <title>A high-quality genome assembly for Dillenia turbinata (Dilleniales).</title>
        <authorList>
            <person name="Chanderbali A."/>
        </authorList>
    </citation>
    <scope>NUCLEOTIDE SEQUENCE [LARGE SCALE GENOMIC DNA]</scope>
    <source>
        <strain evidence="1">LSX21</strain>
        <tissue evidence="1">Leaf</tissue>
    </source>
</reference>
<accession>A0AAN8V988</accession>
<organism evidence="1 2">
    <name type="scientific">Dillenia turbinata</name>
    <dbReference type="NCBI Taxonomy" id="194707"/>
    <lineage>
        <taxon>Eukaryota</taxon>
        <taxon>Viridiplantae</taxon>
        <taxon>Streptophyta</taxon>
        <taxon>Embryophyta</taxon>
        <taxon>Tracheophyta</taxon>
        <taxon>Spermatophyta</taxon>
        <taxon>Magnoliopsida</taxon>
        <taxon>eudicotyledons</taxon>
        <taxon>Gunneridae</taxon>
        <taxon>Pentapetalae</taxon>
        <taxon>Dilleniales</taxon>
        <taxon>Dilleniaceae</taxon>
        <taxon>Dillenia</taxon>
    </lineage>
</organism>
<evidence type="ECO:0000313" key="1">
    <source>
        <dbReference type="EMBL" id="KAK6927334.1"/>
    </source>
</evidence>
<evidence type="ECO:0000313" key="2">
    <source>
        <dbReference type="Proteomes" id="UP001370490"/>
    </source>
</evidence>
<gene>
    <name evidence="1" type="ORF">RJ641_005925</name>
</gene>
<protein>
    <submittedName>
        <fullName evidence="1">Uncharacterized protein</fullName>
    </submittedName>
</protein>
<proteinExistence type="predicted"/>
<name>A0AAN8V988_9MAGN</name>
<dbReference type="EMBL" id="JBAMMX010000014">
    <property type="protein sequence ID" value="KAK6927334.1"/>
    <property type="molecule type" value="Genomic_DNA"/>
</dbReference>
<comment type="caution">
    <text evidence="1">The sequence shown here is derived from an EMBL/GenBank/DDBJ whole genome shotgun (WGS) entry which is preliminary data.</text>
</comment>
<sequence length="73" mass="8318">MMCACFGYVAFGNDAPRNMLTGFGFYEPFWVYAQPIYSLVETLARRNFPESKFVMAEYPINLGSRHSTSTFLG</sequence>
<dbReference type="AlphaFoldDB" id="A0AAN8V988"/>
<dbReference type="Proteomes" id="UP001370490">
    <property type="component" value="Unassembled WGS sequence"/>
</dbReference>